<dbReference type="AlphaFoldDB" id="A0A6M0K650"/>
<feature type="coiled-coil region" evidence="1">
    <location>
        <begin position="8"/>
        <end position="42"/>
    </location>
</feature>
<keyword evidence="4" id="KW-1185">Reference proteome</keyword>
<evidence type="ECO:0000313" key="4">
    <source>
        <dbReference type="Proteomes" id="UP000483379"/>
    </source>
</evidence>
<protein>
    <submittedName>
        <fullName evidence="3">Uncharacterized protein</fullName>
    </submittedName>
</protein>
<proteinExistence type="predicted"/>
<feature type="compositionally biased region" description="Gly residues" evidence="2">
    <location>
        <begin position="477"/>
        <end position="496"/>
    </location>
</feature>
<gene>
    <name evidence="3" type="ORF">G3446_19580</name>
</gene>
<feature type="region of interest" description="Disordered" evidence="2">
    <location>
        <begin position="102"/>
        <end position="169"/>
    </location>
</feature>
<dbReference type="Proteomes" id="UP000483379">
    <property type="component" value="Unassembled WGS sequence"/>
</dbReference>
<sequence>MISGRQTLASIDQAVSAERARLSELEQRIQAANTTRLQLRHADAEDYRALARARVDLLAGEDLVRHIDQAEQQVMALLKARDEALRTLDARIAAADAERERLEAERQDQADRLDRAAEAVDAAEAGTQARLDADPDYRRQREQAKEAERTAMHAEEKAAESAQEKDEKGASYRQDPLFIYLWDRRYGTPAYKANPLARWLDGKVARLIGFADARANYARLSEIPERLREHADALQAVADAAFEALEALDTAAREADGIPELQAALEQAEQALSAIDAGIEAAEAKLQGLAAEKARFAAGEDPETKKAVEYLAAELQRDDLMTLRREALSTPFPDDDLIVNRLLDRDDERRRLDASVHGLDESLTQQRKRLNALESVRVDIKRSGYDRPGSTFQDGSLVALMLGNFLNGMLDRNGLWRVLQEQQRYRPPRSDPGFGSGGFGRGTVWGGGLGDLGNLGDILGGSLGRSPIRKRGSQRRSGGGFRRGGGGGGFRTGGGF</sequence>
<reference evidence="3 4" key="1">
    <citation type="submission" date="2020-02" db="EMBL/GenBank/DDBJ databases">
        <title>Genome sequences of Thiorhodococcus mannitoliphagus and Thiorhodococcus minor, purple sulfur photosynthetic bacteria in the gammaproteobacterial family, Chromatiaceae.</title>
        <authorList>
            <person name="Aviles F.A."/>
            <person name="Meyer T.E."/>
            <person name="Kyndt J.A."/>
        </authorList>
    </citation>
    <scope>NUCLEOTIDE SEQUENCE [LARGE SCALE GENOMIC DNA]</scope>
    <source>
        <strain evidence="3 4">DSM 11518</strain>
    </source>
</reference>
<dbReference type="EMBL" id="JAAIJQ010000072">
    <property type="protein sequence ID" value="NEV64057.1"/>
    <property type="molecule type" value="Genomic_DNA"/>
</dbReference>
<feature type="region of interest" description="Disordered" evidence="2">
    <location>
        <begin position="463"/>
        <end position="496"/>
    </location>
</feature>
<evidence type="ECO:0000256" key="1">
    <source>
        <dbReference type="SAM" id="Coils"/>
    </source>
</evidence>
<accession>A0A6M0K650</accession>
<feature type="compositionally biased region" description="Basic and acidic residues" evidence="2">
    <location>
        <begin position="102"/>
        <end position="118"/>
    </location>
</feature>
<evidence type="ECO:0000256" key="2">
    <source>
        <dbReference type="SAM" id="MobiDB-lite"/>
    </source>
</evidence>
<feature type="compositionally biased region" description="Basic and acidic residues" evidence="2">
    <location>
        <begin position="131"/>
        <end position="169"/>
    </location>
</feature>
<dbReference type="RefSeq" id="WP_164454575.1">
    <property type="nucleotide sequence ID" value="NZ_JAAIJQ010000072.1"/>
</dbReference>
<name>A0A6M0K650_9GAMM</name>
<comment type="caution">
    <text evidence="3">The sequence shown here is derived from an EMBL/GenBank/DDBJ whole genome shotgun (WGS) entry which is preliminary data.</text>
</comment>
<evidence type="ECO:0000313" key="3">
    <source>
        <dbReference type="EMBL" id="NEV64057.1"/>
    </source>
</evidence>
<keyword evidence="1" id="KW-0175">Coiled coil</keyword>
<organism evidence="3 4">
    <name type="scientific">Thiorhodococcus minor</name>
    <dbReference type="NCBI Taxonomy" id="57489"/>
    <lineage>
        <taxon>Bacteria</taxon>
        <taxon>Pseudomonadati</taxon>
        <taxon>Pseudomonadota</taxon>
        <taxon>Gammaproteobacteria</taxon>
        <taxon>Chromatiales</taxon>
        <taxon>Chromatiaceae</taxon>
        <taxon>Thiorhodococcus</taxon>
    </lineage>
</organism>